<gene>
    <name evidence="1" type="ORF">NQU55_06295</name>
</gene>
<comment type="caution">
    <text evidence="1">The sequence shown here is derived from an EMBL/GenBank/DDBJ whole genome shotgun (WGS) entry which is preliminary data.</text>
</comment>
<proteinExistence type="predicted"/>
<evidence type="ECO:0000313" key="1">
    <source>
        <dbReference type="EMBL" id="MCQ8769392.1"/>
    </source>
</evidence>
<reference evidence="1" key="1">
    <citation type="submission" date="2022-06" db="EMBL/GenBank/DDBJ databases">
        <title>WGS of actinobacteria.</title>
        <authorList>
            <person name="Thawai C."/>
        </authorList>
    </citation>
    <scope>NUCLEOTIDE SEQUENCE</scope>
    <source>
        <strain evidence="1">AA8</strain>
    </source>
</reference>
<name>A0A9X2RK30_9ACTN</name>
<organism evidence="1 2">
    <name type="scientific">Streptomyces telluris</name>
    <dbReference type="NCBI Taxonomy" id="2720021"/>
    <lineage>
        <taxon>Bacteria</taxon>
        <taxon>Bacillati</taxon>
        <taxon>Actinomycetota</taxon>
        <taxon>Actinomycetes</taxon>
        <taxon>Kitasatosporales</taxon>
        <taxon>Streptomycetaceae</taxon>
        <taxon>Streptomyces</taxon>
    </lineage>
</organism>
<dbReference type="RefSeq" id="WP_168095211.1">
    <property type="nucleotide sequence ID" value="NZ_JAATER010000373.1"/>
</dbReference>
<protein>
    <submittedName>
        <fullName evidence="1">Uncharacterized protein</fullName>
    </submittedName>
</protein>
<dbReference type="EMBL" id="JANIID010000004">
    <property type="protein sequence ID" value="MCQ8769392.1"/>
    <property type="molecule type" value="Genomic_DNA"/>
</dbReference>
<dbReference type="Proteomes" id="UP001142374">
    <property type="component" value="Unassembled WGS sequence"/>
</dbReference>
<evidence type="ECO:0000313" key="2">
    <source>
        <dbReference type="Proteomes" id="UP001142374"/>
    </source>
</evidence>
<accession>A0A9X2RK30</accession>
<dbReference type="AlphaFoldDB" id="A0A9X2RK30"/>
<keyword evidence="2" id="KW-1185">Reference proteome</keyword>
<sequence>MYLVHVGLRRPRRTTELPAEIRELVLSRALPRERIEHISVHPYARPHPVLGVYLLADRLEEAEEHAEQACRRALAHSPQLARWELVDAQVPLLDARVTSPAGSLD</sequence>